<reference evidence="2 3" key="1">
    <citation type="submission" date="2018-05" db="EMBL/GenBank/DDBJ databases">
        <title>Genomic Encyclopedia of Archaeal and Bacterial Type Strains, Phase II (KMG-II): from individual species to whole genera.</title>
        <authorList>
            <person name="Goeker M."/>
        </authorList>
    </citation>
    <scope>NUCLEOTIDE SEQUENCE [LARGE SCALE GENOMIC DNA]</scope>
    <source>
        <strain evidence="2 3">DSM 22214</strain>
    </source>
</reference>
<evidence type="ECO:0000313" key="3">
    <source>
        <dbReference type="Proteomes" id="UP000245489"/>
    </source>
</evidence>
<name>A0A316E9I7_9BACT</name>
<feature type="domain" description="CENPJ tubulin-binding region" evidence="1">
    <location>
        <begin position="50"/>
        <end position="79"/>
    </location>
</feature>
<evidence type="ECO:0000313" key="2">
    <source>
        <dbReference type="EMBL" id="PWK27037.1"/>
    </source>
</evidence>
<organism evidence="2 3">
    <name type="scientific">Arcicella aurantiaca</name>
    <dbReference type="NCBI Taxonomy" id="591202"/>
    <lineage>
        <taxon>Bacteria</taxon>
        <taxon>Pseudomonadati</taxon>
        <taxon>Bacteroidota</taxon>
        <taxon>Cytophagia</taxon>
        <taxon>Cytophagales</taxon>
        <taxon>Flectobacillaceae</taxon>
        <taxon>Arcicella</taxon>
    </lineage>
</organism>
<evidence type="ECO:0000259" key="1">
    <source>
        <dbReference type="Pfam" id="PF25779"/>
    </source>
</evidence>
<proteinExistence type="predicted"/>
<keyword evidence="3" id="KW-1185">Reference proteome</keyword>
<dbReference type="EMBL" id="QGGO01000008">
    <property type="protein sequence ID" value="PWK27037.1"/>
    <property type="molecule type" value="Genomic_DNA"/>
</dbReference>
<dbReference type="InterPro" id="IPR058029">
    <property type="entry name" value="Tubulin-bd_CENPJ"/>
</dbReference>
<gene>
    <name evidence="2" type="ORF">LV89_01849</name>
</gene>
<dbReference type="Pfam" id="PF25779">
    <property type="entry name" value="Tubulin-bind_CPAP"/>
    <property type="match status" value="1"/>
</dbReference>
<dbReference type="RefSeq" id="WP_109742610.1">
    <property type="nucleotide sequence ID" value="NZ_QGGO01000008.1"/>
</dbReference>
<accession>A0A316E9I7</accession>
<dbReference type="Proteomes" id="UP000245489">
    <property type="component" value="Unassembled WGS sequence"/>
</dbReference>
<protein>
    <recommendedName>
        <fullName evidence="1">CENPJ tubulin-binding region domain-containing protein</fullName>
    </recommendedName>
</protein>
<comment type="caution">
    <text evidence="2">The sequence shown here is derived from an EMBL/GenBank/DDBJ whole genome shotgun (WGS) entry which is preliminary data.</text>
</comment>
<sequence>MTAEANIIPLTKDQLEVINFTLVRVKKNENTLYELIYVAMILVKNGYVDPEDYHIKVAIEGEKQTFINLVEEALWLNKQQ</sequence>
<dbReference type="AlphaFoldDB" id="A0A316E9I7"/>